<proteinExistence type="predicted"/>
<feature type="non-terminal residue" evidence="2">
    <location>
        <position position="1"/>
    </location>
</feature>
<feature type="non-terminal residue" evidence="2">
    <location>
        <position position="100"/>
    </location>
</feature>
<evidence type="ECO:0000256" key="1">
    <source>
        <dbReference type="SAM" id="MobiDB-lite"/>
    </source>
</evidence>
<accession>A0A6J4PGA0</accession>
<feature type="compositionally biased region" description="Basic residues" evidence="1">
    <location>
        <begin position="91"/>
        <end position="100"/>
    </location>
</feature>
<name>A0A6J4PGA0_9ACTN</name>
<feature type="region of interest" description="Disordered" evidence="1">
    <location>
        <begin position="1"/>
        <end position="100"/>
    </location>
</feature>
<evidence type="ECO:0000313" key="2">
    <source>
        <dbReference type="EMBL" id="CAA9412758.1"/>
    </source>
</evidence>
<protein>
    <submittedName>
        <fullName evidence="2">Uncharacterized protein</fullName>
    </submittedName>
</protein>
<organism evidence="2">
    <name type="scientific">uncultured Nocardioides sp</name>
    <dbReference type="NCBI Taxonomy" id="198441"/>
    <lineage>
        <taxon>Bacteria</taxon>
        <taxon>Bacillati</taxon>
        <taxon>Actinomycetota</taxon>
        <taxon>Actinomycetes</taxon>
        <taxon>Propionibacteriales</taxon>
        <taxon>Nocardioidaceae</taxon>
        <taxon>Nocardioides</taxon>
        <taxon>environmental samples</taxon>
    </lineage>
</organism>
<feature type="compositionally biased region" description="Low complexity" evidence="1">
    <location>
        <begin position="75"/>
        <end position="85"/>
    </location>
</feature>
<dbReference type="AlphaFoldDB" id="A0A6J4PGA0"/>
<reference evidence="2" key="1">
    <citation type="submission" date="2020-02" db="EMBL/GenBank/DDBJ databases">
        <authorList>
            <person name="Meier V. D."/>
        </authorList>
    </citation>
    <scope>NUCLEOTIDE SEQUENCE</scope>
    <source>
        <strain evidence="2">AVDCRST_MAG06</strain>
    </source>
</reference>
<sequence length="100" mass="10653">GGVAARSQAHRARRDPEGRRGHRLAPYAVRPGPAAPHRRPLGRCRGADPAPGPRGVRGGAARRHHGGRRRRARAPRPGGRAARPARAQREGRRRAAGAAV</sequence>
<dbReference type="EMBL" id="CADCUP010000197">
    <property type="protein sequence ID" value="CAA9412758.1"/>
    <property type="molecule type" value="Genomic_DNA"/>
</dbReference>
<gene>
    <name evidence="2" type="ORF">AVDCRST_MAG06-2965</name>
</gene>
<feature type="compositionally biased region" description="Basic residues" evidence="1">
    <location>
        <begin position="60"/>
        <end position="74"/>
    </location>
</feature>